<reference evidence="3" key="1">
    <citation type="submission" date="2022-11" db="UniProtKB">
        <authorList>
            <consortium name="WormBaseParasite"/>
        </authorList>
    </citation>
    <scope>IDENTIFICATION</scope>
</reference>
<proteinExistence type="predicted"/>
<evidence type="ECO:0000313" key="3">
    <source>
        <dbReference type="WBParaSite" id="Gr19_v10_g7364.t1"/>
    </source>
</evidence>
<feature type="region of interest" description="Disordered" evidence="1">
    <location>
        <begin position="1"/>
        <end position="20"/>
    </location>
</feature>
<feature type="region of interest" description="Disordered" evidence="1">
    <location>
        <begin position="31"/>
        <end position="62"/>
    </location>
</feature>
<accession>A0A914I6J1</accession>
<keyword evidence="2" id="KW-1185">Reference proteome</keyword>
<evidence type="ECO:0000313" key="2">
    <source>
        <dbReference type="Proteomes" id="UP000887572"/>
    </source>
</evidence>
<name>A0A914I6J1_GLORO</name>
<organism evidence="2 3">
    <name type="scientific">Globodera rostochiensis</name>
    <name type="common">Golden nematode worm</name>
    <name type="synonym">Heterodera rostochiensis</name>
    <dbReference type="NCBI Taxonomy" id="31243"/>
    <lineage>
        <taxon>Eukaryota</taxon>
        <taxon>Metazoa</taxon>
        <taxon>Ecdysozoa</taxon>
        <taxon>Nematoda</taxon>
        <taxon>Chromadorea</taxon>
        <taxon>Rhabditida</taxon>
        <taxon>Tylenchina</taxon>
        <taxon>Tylenchomorpha</taxon>
        <taxon>Tylenchoidea</taxon>
        <taxon>Heteroderidae</taxon>
        <taxon>Heteroderinae</taxon>
        <taxon>Globodera</taxon>
    </lineage>
</organism>
<dbReference type="AlphaFoldDB" id="A0A914I6J1"/>
<sequence length="107" mass="12297">MKQAKKEIEQAEKEIEDAKKEIEQAEKLMEVKKRKAKEEDDEKTGEPPIKMFKHGHADEHDDVVEDEQSEITKSDEDDGVENFLDALQGFDRTAGRDKNGLCLTCEF</sequence>
<dbReference type="WBParaSite" id="Gr19_v10_g7364.t1">
    <property type="protein sequence ID" value="Gr19_v10_g7364.t1"/>
    <property type="gene ID" value="Gr19_v10_g7364"/>
</dbReference>
<protein>
    <submittedName>
        <fullName evidence="3">Uncharacterized protein</fullName>
    </submittedName>
</protein>
<evidence type="ECO:0000256" key="1">
    <source>
        <dbReference type="SAM" id="MobiDB-lite"/>
    </source>
</evidence>
<dbReference type="Proteomes" id="UP000887572">
    <property type="component" value="Unplaced"/>
</dbReference>